<feature type="region of interest" description="Disordered" evidence="1">
    <location>
        <begin position="171"/>
        <end position="191"/>
    </location>
</feature>
<dbReference type="SUPFAM" id="SSF54637">
    <property type="entry name" value="Thioesterase/thiol ester dehydrase-isomerase"/>
    <property type="match status" value="2"/>
</dbReference>
<dbReference type="InterPro" id="IPR052513">
    <property type="entry name" value="Thioester_dehydratase-like"/>
</dbReference>
<dbReference type="InterPro" id="IPR029069">
    <property type="entry name" value="HotDog_dom_sf"/>
</dbReference>
<sequence>MTPHTPAAITPEAICAAADRIAAAGDSEPRLARDPVNLPMIRNWLEAFATPGDRARCGAGPDCPDTAPPAMIQVWTMPGLHGARADDDPLAAMVALLDEAGYPSIVATNCDQVYLRPVKLGERLAVSARLVDVAGPKRTALGEGWFVTTRSTWTSDGEPVATMDFRVLKFRPSPPKTPQGRPTPSASPGVIRPVTSPDTEFFWAGTAAGELRVQRCGGRGGCGALRHPPGPMCPSCGIMTSQPPDYVVAAGTGEVYSYVVHHHPPVPGKKLPVVIALVQLTEGVRMTGEVLGAAPGEVRIGLPVRAEFVAVDDDLTLPAWRAVLPPGDDPPRDDPPVSTGHSGGAVLPPLFVDVTPTFVVASALATRDFQDVHHDRDRAVAGGAKDIFLNILTTTGLVQRYVAAWAGPDAVFRAISVRLGVPCHAGDTLTFTGEATATLTAEATADDGAGDNGDEAGDGHGWVISVTGRCGLGDHVTATVRLAPAGDR</sequence>
<dbReference type="Gene3D" id="3.10.129.10">
    <property type="entry name" value="Hotdog Thioesterase"/>
    <property type="match status" value="2"/>
</dbReference>
<reference evidence="3 4" key="1">
    <citation type="submission" date="2018-11" db="EMBL/GenBank/DDBJ databases">
        <title>Trebonia kvetii gen.nov., sp.nov., a novel acidophilic actinobacterium, and proposal of the new actinobacterial family Treboniaceae fam. nov.</title>
        <authorList>
            <person name="Rapoport D."/>
            <person name="Sagova-Mareckova M."/>
            <person name="Sedlacek I."/>
            <person name="Provaznik J."/>
            <person name="Kralova S."/>
            <person name="Pavlinic D."/>
            <person name="Benes V."/>
            <person name="Kopecky J."/>
        </authorList>
    </citation>
    <scope>NUCLEOTIDE SEQUENCE [LARGE SCALE GENOMIC DNA]</scope>
    <source>
        <strain evidence="3 4">15Tr583</strain>
    </source>
</reference>
<dbReference type="EMBL" id="RPFW01000009">
    <property type="protein sequence ID" value="TVZ00485.1"/>
    <property type="molecule type" value="Genomic_DNA"/>
</dbReference>
<dbReference type="Proteomes" id="UP000460272">
    <property type="component" value="Unassembled WGS sequence"/>
</dbReference>
<feature type="domain" description="ChsH2 C-terminal OB-fold" evidence="2">
    <location>
        <begin position="246"/>
        <end position="309"/>
    </location>
</feature>
<dbReference type="InterPro" id="IPR012340">
    <property type="entry name" value="NA-bd_OB-fold"/>
</dbReference>
<dbReference type="InterPro" id="IPR002878">
    <property type="entry name" value="ChsH2_C"/>
</dbReference>
<dbReference type="PANTHER" id="PTHR34075:SF5">
    <property type="entry name" value="BLR3430 PROTEIN"/>
    <property type="match status" value="1"/>
</dbReference>
<evidence type="ECO:0000259" key="2">
    <source>
        <dbReference type="Pfam" id="PF01796"/>
    </source>
</evidence>
<dbReference type="Pfam" id="PF01796">
    <property type="entry name" value="OB_ChsH2_C"/>
    <property type="match status" value="1"/>
</dbReference>
<dbReference type="SUPFAM" id="SSF50249">
    <property type="entry name" value="Nucleic acid-binding proteins"/>
    <property type="match status" value="1"/>
</dbReference>
<comment type="caution">
    <text evidence="3">The sequence shown here is derived from an EMBL/GenBank/DDBJ whole genome shotgun (WGS) entry which is preliminary data.</text>
</comment>
<keyword evidence="4" id="KW-1185">Reference proteome</keyword>
<dbReference type="PANTHER" id="PTHR34075">
    <property type="entry name" value="BLR3430 PROTEIN"/>
    <property type="match status" value="1"/>
</dbReference>
<name>A0A6P2BQP2_9ACTN</name>
<evidence type="ECO:0000256" key="1">
    <source>
        <dbReference type="SAM" id="MobiDB-lite"/>
    </source>
</evidence>
<dbReference type="RefSeq" id="WP_281283382.1">
    <property type="nucleotide sequence ID" value="NZ_RPFW01000009.1"/>
</dbReference>
<protein>
    <recommendedName>
        <fullName evidence="2">ChsH2 C-terminal OB-fold domain-containing protein</fullName>
    </recommendedName>
</protein>
<proteinExistence type="predicted"/>
<organism evidence="3 4">
    <name type="scientific">Trebonia kvetii</name>
    <dbReference type="NCBI Taxonomy" id="2480626"/>
    <lineage>
        <taxon>Bacteria</taxon>
        <taxon>Bacillati</taxon>
        <taxon>Actinomycetota</taxon>
        <taxon>Actinomycetes</taxon>
        <taxon>Streptosporangiales</taxon>
        <taxon>Treboniaceae</taxon>
        <taxon>Trebonia</taxon>
    </lineage>
</organism>
<dbReference type="AlphaFoldDB" id="A0A6P2BQP2"/>
<accession>A0A6P2BQP2</accession>
<evidence type="ECO:0000313" key="3">
    <source>
        <dbReference type="EMBL" id="TVZ00485.1"/>
    </source>
</evidence>
<evidence type="ECO:0000313" key="4">
    <source>
        <dbReference type="Proteomes" id="UP000460272"/>
    </source>
</evidence>
<gene>
    <name evidence="3" type="ORF">EAS64_38365</name>
</gene>